<reference evidence="1 2" key="1">
    <citation type="submission" date="2013-11" db="EMBL/GenBank/DDBJ databases">
        <title>The Genome Sequence of Phytophthora parasitica P1976.</title>
        <authorList>
            <consortium name="The Broad Institute Genomics Platform"/>
            <person name="Russ C."/>
            <person name="Tyler B."/>
            <person name="Panabieres F."/>
            <person name="Shan W."/>
            <person name="Tripathy S."/>
            <person name="Grunwald N."/>
            <person name="Machado M."/>
            <person name="Johnson C.S."/>
            <person name="Walker B."/>
            <person name="Young S."/>
            <person name="Zeng Q."/>
            <person name="Gargeya S."/>
            <person name="Fitzgerald M."/>
            <person name="Haas B."/>
            <person name="Abouelleil A."/>
            <person name="Allen A.W."/>
            <person name="Alvarado L."/>
            <person name="Arachchi H.M."/>
            <person name="Berlin A.M."/>
            <person name="Chapman S.B."/>
            <person name="Gainer-Dewar J."/>
            <person name="Goldberg J."/>
            <person name="Griggs A."/>
            <person name="Gujja S."/>
            <person name="Hansen M."/>
            <person name="Howarth C."/>
            <person name="Imamovic A."/>
            <person name="Ireland A."/>
            <person name="Larimer J."/>
            <person name="McCowan C."/>
            <person name="Murphy C."/>
            <person name="Pearson M."/>
            <person name="Poon T.W."/>
            <person name="Priest M."/>
            <person name="Roberts A."/>
            <person name="Saif S."/>
            <person name="Shea T."/>
            <person name="Sisk P."/>
            <person name="Sykes S."/>
            <person name="Wortman J."/>
            <person name="Nusbaum C."/>
            <person name="Birren B."/>
        </authorList>
    </citation>
    <scope>NUCLEOTIDE SEQUENCE [LARGE SCALE GENOMIC DNA]</scope>
    <source>
        <strain evidence="1 2">P1976</strain>
    </source>
</reference>
<evidence type="ECO:0000313" key="2">
    <source>
        <dbReference type="Proteomes" id="UP000028582"/>
    </source>
</evidence>
<name>A0A081B0W7_PHYNI</name>
<dbReference type="Proteomes" id="UP000028582">
    <property type="component" value="Unassembled WGS sequence"/>
</dbReference>
<accession>A0A081B0W7</accession>
<protein>
    <submittedName>
        <fullName evidence="1">Uncharacterized protein</fullName>
    </submittedName>
</protein>
<comment type="caution">
    <text evidence="1">The sequence shown here is derived from an EMBL/GenBank/DDBJ whole genome shotgun (WGS) entry which is preliminary data.</text>
</comment>
<dbReference type="AlphaFoldDB" id="A0A081B0W7"/>
<organism evidence="1 2">
    <name type="scientific">Phytophthora nicotianae P1976</name>
    <dbReference type="NCBI Taxonomy" id="1317066"/>
    <lineage>
        <taxon>Eukaryota</taxon>
        <taxon>Sar</taxon>
        <taxon>Stramenopiles</taxon>
        <taxon>Oomycota</taxon>
        <taxon>Peronosporomycetes</taxon>
        <taxon>Peronosporales</taxon>
        <taxon>Peronosporaceae</taxon>
        <taxon>Phytophthora</taxon>
    </lineage>
</organism>
<evidence type="ECO:0000313" key="1">
    <source>
        <dbReference type="EMBL" id="ETO84778.1"/>
    </source>
</evidence>
<dbReference type="OrthoDB" id="91119at2759"/>
<gene>
    <name evidence="1" type="ORF">F444_01348</name>
</gene>
<sequence>MSFPTGPTSLVHGQSTFVCPTTIGPCVNRAFADLNWTRDACNNVDTFTEAFPSTGFASLRQFVENVYQNSRSTGCSSGTGASKVVIVGAEVQKFFWNDDAAAEGGFEHGPCELWIDEGVVFQANNCAVAFPSSPATCPVNYSSCNDKCVLRFYALSLAGTAWQAFKYVTEIQVVQPRSDSSDSSEIASTESLTSRVVWSWSIAESNELAASVSVHLRGSAQLSGTLELSVDTSLRSTAATPAPTSLLAI</sequence>
<dbReference type="EMBL" id="ANJA01000238">
    <property type="protein sequence ID" value="ETO84778.1"/>
    <property type="molecule type" value="Genomic_DNA"/>
</dbReference>
<proteinExistence type="predicted"/>